<dbReference type="PANTHER" id="PTHR38696:SF1">
    <property type="entry name" value="MEDIATOR OF RNA POLYMERASE II TRANSCRIPTION SUBUNIT 13"/>
    <property type="match status" value="1"/>
</dbReference>
<reference evidence="1" key="1">
    <citation type="submission" date="2023-06" db="EMBL/GenBank/DDBJ databases">
        <title>Conoideocrella luteorostrata (Hypocreales: Clavicipitaceae), a potential biocontrol fungus for elongate hemlock scale in United States Christmas tree production areas.</title>
        <authorList>
            <person name="Barrett H."/>
            <person name="Lovett B."/>
            <person name="Macias A.M."/>
            <person name="Stajich J.E."/>
            <person name="Kasson M.T."/>
        </authorList>
    </citation>
    <scope>NUCLEOTIDE SEQUENCE</scope>
    <source>
        <strain evidence="1">ARSEF 14590</strain>
    </source>
</reference>
<dbReference type="Proteomes" id="UP001251528">
    <property type="component" value="Unassembled WGS sequence"/>
</dbReference>
<dbReference type="PANTHER" id="PTHR38696">
    <property type="entry name" value="MEDIATOR OF RNA POLYMERASE II TRANSCRIPTION SUBUNIT 13"/>
    <property type="match status" value="1"/>
</dbReference>
<sequence length="263" mass="29908">MDTHLPPPLIAPLLNRNSHSSQTIFVSVSLHMSDRIRFVRFPPEDLEAITAVISRHWSRGIQSSRSYGCSYELKLRGSPWFGSGTGPDAVPALILMRELLAALYAQSWIITTSTDVSRKRDDKDTLIFRRRPLPPPRVQWLVISFKAEDKLRCLGAEPDLLAAISSMLRSLRLLQSEKKKAMEAHHYEFKIHGYPWAAMGEETMQTRLLIIKLMEVLEVHGWRVYASIDQNSGPLGNANYSAVDSWYCFKSVDWTPGDAIFDH</sequence>
<keyword evidence="2" id="KW-1185">Reference proteome</keyword>
<gene>
    <name evidence="1" type="ORF">QQS21_002117</name>
</gene>
<comment type="caution">
    <text evidence="1">The sequence shown here is derived from an EMBL/GenBank/DDBJ whole genome shotgun (WGS) entry which is preliminary data.</text>
</comment>
<evidence type="ECO:0000313" key="1">
    <source>
        <dbReference type="EMBL" id="KAK2609336.1"/>
    </source>
</evidence>
<dbReference type="AlphaFoldDB" id="A0AAJ0G339"/>
<organism evidence="1 2">
    <name type="scientific">Conoideocrella luteorostrata</name>
    <dbReference type="NCBI Taxonomy" id="1105319"/>
    <lineage>
        <taxon>Eukaryota</taxon>
        <taxon>Fungi</taxon>
        <taxon>Dikarya</taxon>
        <taxon>Ascomycota</taxon>
        <taxon>Pezizomycotina</taxon>
        <taxon>Sordariomycetes</taxon>
        <taxon>Hypocreomycetidae</taxon>
        <taxon>Hypocreales</taxon>
        <taxon>Clavicipitaceae</taxon>
        <taxon>Conoideocrella</taxon>
    </lineage>
</organism>
<proteinExistence type="predicted"/>
<dbReference type="EMBL" id="JASWJB010000024">
    <property type="protein sequence ID" value="KAK2609336.1"/>
    <property type="molecule type" value="Genomic_DNA"/>
</dbReference>
<name>A0AAJ0G339_9HYPO</name>
<evidence type="ECO:0000313" key="2">
    <source>
        <dbReference type="Proteomes" id="UP001251528"/>
    </source>
</evidence>
<accession>A0AAJ0G339</accession>
<protein>
    <submittedName>
        <fullName evidence="1">Uncharacterized protein</fullName>
    </submittedName>
</protein>